<protein>
    <submittedName>
        <fullName evidence="1">Uncharacterized protein</fullName>
    </submittedName>
</protein>
<evidence type="ECO:0000313" key="1">
    <source>
        <dbReference type="EMBL" id="OJF12347.1"/>
    </source>
</evidence>
<keyword evidence="2" id="KW-1185">Reference proteome</keyword>
<name>A0A1K0GST3_9ACTN</name>
<reference evidence="1 2" key="1">
    <citation type="submission" date="2016-09" db="EMBL/GenBank/DDBJ databases">
        <title>Couchioplanes caeruleus draft genome sequence.</title>
        <authorList>
            <person name="Sheehan J."/>
            <person name="Caffrey P."/>
        </authorList>
    </citation>
    <scope>NUCLEOTIDE SEQUENCE [LARGE SCALE GENOMIC DNA]</scope>
    <source>
        <strain evidence="1 2">DSM 43634</strain>
    </source>
</reference>
<dbReference type="Proteomes" id="UP000182486">
    <property type="component" value="Unassembled WGS sequence"/>
</dbReference>
<dbReference type="AlphaFoldDB" id="A0A1K0GST3"/>
<gene>
    <name evidence="1" type="ORF">BG844_21270</name>
</gene>
<evidence type="ECO:0000313" key="2">
    <source>
        <dbReference type="Proteomes" id="UP000182486"/>
    </source>
</evidence>
<sequence>MINAEGLVGRRLLKVTTSWHHYQETKPSLLHMWLHLDGLGPVRFHTPNDGLSMEIDQPHGPYDMDEYGHTTVEDDPPDFPMTRFVSQRILSTREIRYRGENLDFAIGITLQFTSGSIRVLNLADEIVLAYDQHLGPVETHLHEAMTPAHPDASL</sequence>
<dbReference type="EMBL" id="MEIA01000224">
    <property type="protein sequence ID" value="OJF12347.1"/>
    <property type="molecule type" value="Genomic_DNA"/>
</dbReference>
<comment type="caution">
    <text evidence="1">The sequence shown here is derived from an EMBL/GenBank/DDBJ whole genome shotgun (WGS) entry which is preliminary data.</text>
</comment>
<accession>A0A1K0GST3</accession>
<organism evidence="1 2">
    <name type="scientific">Couchioplanes caeruleus subsp. caeruleus</name>
    <dbReference type="NCBI Taxonomy" id="56427"/>
    <lineage>
        <taxon>Bacteria</taxon>
        <taxon>Bacillati</taxon>
        <taxon>Actinomycetota</taxon>
        <taxon>Actinomycetes</taxon>
        <taxon>Micromonosporales</taxon>
        <taxon>Micromonosporaceae</taxon>
        <taxon>Couchioplanes</taxon>
    </lineage>
</organism>
<dbReference type="RefSeq" id="WP_071807094.1">
    <property type="nucleotide sequence ID" value="NZ_MEIA01000224.1"/>
</dbReference>
<proteinExistence type="predicted"/>